<dbReference type="AlphaFoldDB" id="D7BLP6"/>
<feature type="domain" description="Glycosyltransferase 2-like" evidence="3">
    <location>
        <begin position="5"/>
        <end position="145"/>
    </location>
</feature>
<evidence type="ECO:0000256" key="2">
    <source>
        <dbReference type="ARBA" id="ARBA00022679"/>
    </source>
</evidence>
<dbReference type="CDD" id="cd00761">
    <property type="entry name" value="Glyco_tranf_GTA_type"/>
    <property type="match status" value="1"/>
</dbReference>
<reference evidence="4 5" key="1">
    <citation type="journal article" date="2010" name="Stand. Genomic Sci.">
        <title>Complete genome sequence of Arcanobacterium haemolyticum type strain (11018).</title>
        <authorList>
            <person name="Yasawong M."/>
            <person name="Teshima H."/>
            <person name="Lapidus A."/>
            <person name="Nolan M."/>
            <person name="Lucas S."/>
            <person name="Glavina Del Rio T."/>
            <person name="Tice H."/>
            <person name="Cheng J."/>
            <person name="Bruce D."/>
            <person name="Detter C."/>
            <person name="Tapia R."/>
            <person name="Han C."/>
            <person name="Goodwin L."/>
            <person name="Pitluck S."/>
            <person name="Liolios K."/>
            <person name="Ivanova N."/>
            <person name="Mavromatis K."/>
            <person name="Mikhailova N."/>
            <person name="Pati A."/>
            <person name="Chen A."/>
            <person name="Palaniappan K."/>
            <person name="Land M."/>
            <person name="Hauser L."/>
            <person name="Chang Y."/>
            <person name="Jeffries C."/>
            <person name="Rohde M."/>
            <person name="Sikorski J."/>
            <person name="Pukall R."/>
            <person name="Goker M."/>
            <person name="Woyke T."/>
            <person name="Bristow J."/>
            <person name="Eisen J."/>
            <person name="Markowitz V."/>
            <person name="Hugenholtz P."/>
            <person name="Kyrpides N."/>
            <person name="Klenk H."/>
        </authorList>
    </citation>
    <scope>NUCLEOTIDE SEQUENCE [LARGE SCALE GENOMIC DNA]</scope>
    <source>
        <strain evidence="5">ATCC 9345 / DSM 20595 / CCUG 17215 / LMG 16163 / NBRC 15585 / NCTC 8452 / 11018</strain>
    </source>
</reference>
<dbReference type="SUPFAM" id="SSF53448">
    <property type="entry name" value="Nucleotide-diphospho-sugar transferases"/>
    <property type="match status" value="1"/>
</dbReference>
<dbReference type="InterPro" id="IPR029044">
    <property type="entry name" value="Nucleotide-diphossugar_trans"/>
</dbReference>
<dbReference type="RefSeq" id="WP_013169343.1">
    <property type="nucleotide sequence ID" value="NC_014218.1"/>
</dbReference>
<evidence type="ECO:0000313" key="4">
    <source>
        <dbReference type="EMBL" id="ADH91845.1"/>
    </source>
</evidence>
<dbReference type="CAZy" id="GT2">
    <property type="family name" value="Glycosyltransferase Family 2"/>
</dbReference>
<name>D7BLP6_ARCHD</name>
<keyword evidence="1" id="KW-0328">Glycosyltransferase</keyword>
<dbReference type="PANTHER" id="PTHR22916:SF51">
    <property type="entry name" value="GLYCOSYLTRANSFERASE EPSH-RELATED"/>
    <property type="match status" value="1"/>
</dbReference>
<dbReference type="EMBL" id="CP002045">
    <property type="protein sequence ID" value="ADH91845.1"/>
    <property type="molecule type" value="Genomic_DNA"/>
</dbReference>
<dbReference type="GO" id="GO:0016757">
    <property type="term" value="F:glycosyltransferase activity"/>
    <property type="evidence" value="ECO:0007669"/>
    <property type="project" value="UniProtKB-KW"/>
</dbReference>
<dbReference type="HOGENOM" id="CLU_025996_25_0_11"/>
<dbReference type="OrthoDB" id="3192791at2"/>
<sequence>MAFISIIIPVYNSETYLAHCLDSIHAQSFTDWEVVLVDDGSSDSSPELCDRYAEKDSRFTVIHQANTGTSGARNAGIAAAKGGYVTFVDNDDWWIDSNCLENIYQKLTLHPVDILCHNSLLASSGGKDIDYGEETHYAEIIDSLSTPDAIKFLVDKDVLTRAVWTKVVRRELLDIHSIEFPTGMRNEDTDWSAKVLAYCTSIGWIDQKFYAYRVGHSYAQTAHKLAVSSVNDLQKIIEENLLIAEQLDAEKGEALKAFLAYPLFVWAGQASALSLFKDGDRSRKALRAKMPHIFAHCNTPVVRIAGMMARIFGTAFTAKMLGIAFKKKYPQHS</sequence>
<organism evidence="4 5">
    <name type="scientific">Arcanobacterium haemolyticum (strain ATCC 9345 / DSM 20595 / CCM 5947 / CCUG 17215 / LMG 16163 / NBRC 15585 / NCTC 8452 / 11018)</name>
    <dbReference type="NCBI Taxonomy" id="644284"/>
    <lineage>
        <taxon>Bacteria</taxon>
        <taxon>Bacillati</taxon>
        <taxon>Actinomycetota</taxon>
        <taxon>Actinomycetes</taxon>
        <taxon>Actinomycetales</taxon>
        <taxon>Actinomycetaceae</taxon>
        <taxon>Arcanobacterium</taxon>
    </lineage>
</organism>
<dbReference type="Proteomes" id="UP000000376">
    <property type="component" value="Chromosome"/>
</dbReference>
<protein>
    <submittedName>
        <fullName evidence="4">Glycosyl transferase family 2</fullName>
    </submittedName>
</protein>
<dbReference type="Gene3D" id="3.90.550.10">
    <property type="entry name" value="Spore Coat Polysaccharide Biosynthesis Protein SpsA, Chain A"/>
    <property type="match status" value="1"/>
</dbReference>
<dbReference type="eggNOG" id="COG1216">
    <property type="taxonomic scope" value="Bacteria"/>
</dbReference>
<keyword evidence="5" id="KW-1185">Reference proteome</keyword>
<keyword evidence="2 4" id="KW-0808">Transferase</keyword>
<dbReference type="InterPro" id="IPR001173">
    <property type="entry name" value="Glyco_trans_2-like"/>
</dbReference>
<proteinExistence type="predicted"/>
<dbReference type="PANTHER" id="PTHR22916">
    <property type="entry name" value="GLYCOSYLTRANSFERASE"/>
    <property type="match status" value="1"/>
</dbReference>
<evidence type="ECO:0000259" key="3">
    <source>
        <dbReference type="Pfam" id="PF00535"/>
    </source>
</evidence>
<gene>
    <name evidence="4" type="ordered locus">Arch_0080</name>
</gene>
<accession>D7BLP6</accession>
<dbReference type="STRING" id="644284.Arch_0080"/>
<evidence type="ECO:0000313" key="5">
    <source>
        <dbReference type="Proteomes" id="UP000000376"/>
    </source>
</evidence>
<evidence type="ECO:0000256" key="1">
    <source>
        <dbReference type="ARBA" id="ARBA00022676"/>
    </source>
</evidence>
<dbReference type="KEGG" id="ahe:Arch_0080"/>
<dbReference type="Pfam" id="PF00535">
    <property type="entry name" value="Glycos_transf_2"/>
    <property type="match status" value="1"/>
</dbReference>